<protein>
    <submittedName>
        <fullName evidence="1">Uncharacterized protein</fullName>
    </submittedName>
</protein>
<evidence type="ECO:0000313" key="1">
    <source>
        <dbReference type="EnsemblMetazoa" id="GAUT005540-PA"/>
    </source>
</evidence>
<organism evidence="1 2">
    <name type="scientific">Glossina austeni</name>
    <name type="common">Savannah tsetse fly</name>
    <dbReference type="NCBI Taxonomy" id="7395"/>
    <lineage>
        <taxon>Eukaryota</taxon>
        <taxon>Metazoa</taxon>
        <taxon>Ecdysozoa</taxon>
        <taxon>Arthropoda</taxon>
        <taxon>Hexapoda</taxon>
        <taxon>Insecta</taxon>
        <taxon>Pterygota</taxon>
        <taxon>Neoptera</taxon>
        <taxon>Endopterygota</taxon>
        <taxon>Diptera</taxon>
        <taxon>Brachycera</taxon>
        <taxon>Muscomorpha</taxon>
        <taxon>Hippoboscoidea</taxon>
        <taxon>Glossinidae</taxon>
        <taxon>Glossina</taxon>
    </lineage>
</organism>
<reference evidence="1" key="1">
    <citation type="submission" date="2020-05" db="UniProtKB">
        <authorList>
            <consortium name="EnsemblMetazoa"/>
        </authorList>
    </citation>
    <scope>IDENTIFICATION</scope>
    <source>
        <strain evidence="1">TTRI</strain>
    </source>
</reference>
<accession>A0A1A9UI30</accession>
<sequence length="253" mass="28391">MVFIPDEILSELLQSYPELWGLEQGVGRINWGVLGRGLADKLSERTVDKMTSEMLSRGELPLVVEEMPVKENVEEVPGGLEVKTLVCDRSSPNRKAAHSCAGYHSERADGTKYIVALMYDYIHIIDAFYSKMLGTKEPYDATIVRKLAGRKATVWKHSKNRGAKVSIGKGRTLKEIMQLSSPAALATLKIAIKEGFIGSENEMRSYQIFAAMTKFSSIFHSGKITRTNWQEQQAVLEEIVEYLTTTTVFNRTH</sequence>
<name>A0A1A9UI30_GLOAU</name>
<keyword evidence="2" id="KW-1185">Reference proteome</keyword>
<dbReference type="AlphaFoldDB" id="A0A1A9UI30"/>
<dbReference type="EnsemblMetazoa" id="GAUT005540-RA">
    <property type="protein sequence ID" value="GAUT005540-PA"/>
    <property type="gene ID" value="GAUT005540"/>
</dbReference>
<proteinExistence type="predicted"/>
<dbReference type="Proteomes" id="UP000078200">
    <property type="component" value="Unassembled WGS sequence"/>
</dbReference>
<dbReference type="VEuPathDB" id="VectorBase:GAUT005540"/>
<evidence type="ECO:0000313" key="2">
    <source>
        <dbReference type="Proteomes" id="UP000078200"/>
    </source>
</evidence>